<dbReference type="AlphaFoldDB" id="A0A6J7K0Z4"/>
<dbReference type="GO" id="GO:0006508">
    <property type="term" value="P:proteolysis"/>
    <property type="evidence" value="ECO:0007669"/>
    <property type="project" value="InterPro"/>
</dbReference>
<dbReference type="InterPro" id="IPR007117">
    <property type="entry name" value="Expansin_CBD"/>
</dbReference>
<dbReference type="InterPro" id="IPR033116">
    <property type="entry name" value="TRYPSIN_SER"/>
</dbReference>
<name>A0A6J7K0Z4_9ZZZZ</name>
<reference evidence="2" key="1">
    <citation type="submission" date="2020-05" db="EMBL/GenBank/DDBJ databases">
        <authorList>
            <person name="Chiriac C."/>
            <person name="Salcher M."/>
            <person name="Ghai R."/>
            <person name="Kavagutti S V."/>
        </authorList>
    </citation>
    <scope>NUCLEOTIDE SEQUENCE</scope>
</reference>
<dbReference type="InterPro" id="IPR009003">
    <property type="entry name" value="Peptidase_S1_PA"/>
</dbReference>
<feature type="domain" description="Expansin-like CBD" evidence="1">
    <location>
        <begin position="207"/>
        <end position="286"/>
    </location>
</feature>
<dbReference type="SUPFAM" id="SSF50494">
    <property type="entry name" value="Trypsin-like serine proteases"/>
    <property type="match status" value="1"/>
</dbReference>
<evidence type="ECO:0000259" key="1">
    <source>
        <dbReference type="PROSITE" id="PS50843"/>
    </source>
</evidence>
<dbReference type="EMBL" id="CAFBNF010000151">
    <property type="protein sequence ID" value="CAB4949346.1"/>
    <property type="molecule type" value="Genomic_DNA"/>
</dbReference>
<dbReference type="Gene3D" id="2.40.10.10">
    <property type="entry name" value="Trypsin-like serine proteases"/>
    <property type="match status" value="2"/>
</dbReference>
<organism evidence="2">
    <name type="scientific">freshwater metagenome</name>
    <dbReference type="NCBI Taxonomy" id="449393"/>
    <lineage>
        <taxon>unclassified sequences</taxon>
        <taxon>metagenomes</taxon>
        <taxon>ecological metagenomes</taxon>
    </lineage>
</organism>
<gene>
    <name evidence="2" type="ORF">UFOPK3773_01313</name>
</gene>
<dbReference type="PROSITE" id="PS00135">
    <property type="entry name" value="TRYPSIN_SER"/>
    <property type="match status" value="1"/>
</dbReference>
<proteinExistence type="predicted"/>
<accession>A0A6J7K0Z4</accession>
<evidence type="ECO:0000313" key="2">
    <source>
        <dbReference type="EMBL" id="CAB4949346.1"/>
    </source>
</evidence>
<dbReference type="PROSITE" id="PS00134">
    <property type="entry name" value="TRYPSIN_HIS"/>
    <property type="match status" value="1"/>
</dbReference>
<dbReference type="InterPro" id="IPR043504">
    <property type="entry name" value="Peptidase_S1_PA_chymotrypsin"/>
</dbReference>
<dbReference type="GO" id="GO:0004252">
    <property type="term" value="F:serine-type endopeptidase activity"/>
    <property type="evidence" value="ECO:0007669"/>
    <property type="project" value="InterPro"/>
</dbReference>
<dbReference type="PROSITE" id="PS50843">
    <property type="entry name" value="EXPANSIN_CBD"/>
    <property type="match status" value="1"/>
</dbReference>
<protein>
    <submittedName>
        <fullName evidence="2">Unannotated protein</fullName>
    </submittedName>
</protein>
<sequence length="394" mass="40801">MPLTESLTSTATPGDPTNVAENYATLVGKFFEQEPESWGGAYVDGDVLVVKAVRRTVDEATALLAAAGVVHGVRVVTATRSIADLDALTDRVVSMASANVVSVGPQYATSSVVVGVLKDDVAERQSLATIDPDAISTYLTHAASTTSRYYDTSPFYGGAQIVLTSSGSTAGRVCSSGFSWNAPSGTTKYMVTAGHCYYENNATKSTVNRVTSSNSWIAIGSVSWSSMGNTGTLTNRHGDLAVYALSGSNSNTNVVYTGTYNTTANRIVIGYTVLPEGWQGGGVYTSGAGPTQGNGTGEVNLDWISLVNQTVTYTNTSPDQVVKNLTVGENASTCTGQGDSGGAVYKQSGTSNAYAMGIISGTNNSGGGTTNCRNYFTPISYVSSDFGGTLKTSP</sequence>
<dbReference type="InterPro" id="IPR018114">
    <property type="entry name" value="TRYPSIN_HIS"/>
</dbReference>